<accession>A0A813PEG7</accession>
<comment type="similarity">
    <text evidence="1 5">Belongs to the F-actin-capping protein alpha subunit family.</text>
</comment>
<dbReference type="Pfam" id="PF01267">
    <property type="entry name" value="F-actin_cap_A"/>
    <property type="match status" value="1"/>
</dbReference>
<comment type="function">
    <text evidence="5">F-actin-capping proteins bind in a Ca(2+)-independent manner to the fast growing ends of actin filaments (barbed end) thereby blocking the exchange of subunits at these ends. Unlike other capping proteins (such as gelsolin and severin), these proteins do not sever actin filaments.</text>
</comment>
<dbReference type="FunFam" id="3.90.1150.210:FF:000003">
    <property type="entry name" value="F-actin-capping protein subunit alpha"/>
    <property type="match status" value="1"/>
</dbReference>
<dbReference type="InterPro" id="IPR017865">
    <property type="entry name" value="F-actin_cap_asu_CS"/>
</dbReference>
<evidence type="ECO:0000256" key="4">
    <source>
        <dbReference type="ARBA" id="ARBA00023203"/>
    </source>
</evidence>
<dbReference type="GO" id="GO:0008290">
    <property type="term" value="C:F-actin capping protein complex"/>
    <property type="evidence" value="ECO:0007669"/>
    <property type="project" value="UniProtKB-UniRule"/>
</dbReference>
<dbReference type="AlphaFoldDB" id="A0A813PEG7"/>
<dbReference type="EMBL" id="CAJNOR010000151">
    <property type="protein sequence ID" value="CAF0818854.1"/>
    <property type="molecule type" value="Genomic_DNA"/>
</dbReference>
<name>A0A813PEG7_ADIRI</name>
<dbReference type="PROSITE" id="PS00748">
    <property type="entry name" value="F_ACTIN_CAPPING_A_1"/>
    <property type="match status" value="1"/>
</dbReference>
<evidence type="ECO:0000256" key="3">
    <source>
        <dbReference type="ARBA" id="ARBA00022467"/>
    </source>
</evidence>
<dbReference type="PANTHER" id="PTHR10653:SF0">
    <property type="entry name" value="F-ACTIN-CAPPING PROTEIN SUBUNIT ALPHA"/>
    <property type="match status" value="1"/>
</dbReference>
<dbReference type="InterPro" id="IPR042489">
    <property type="entry name" value="CapZ_alpha_1"/>
</dbReference>
<evidence type="ECO:0000256" key="1">
    <source>
        <dbReference type="ARBA" id="ARBA00010479"/>
    </source>
</evidence>
<evidence type="ECO:0000313" key="10">
    <source>
        <dbReference type="Proteomes" id="UP000663852"/>
    </source>
</evidence>
<comment type="subunit">
    <text evidence="5">Heterodimer of an alpha and a beta subunit.</text>
</comment>
<dbReference type="Proteomes" id="UP000663828">
    <property type="component" value="Unassembled WGS sequence"/>
</dbReference>
<dbReference type="EMBL" id="CAJNOJ010000006">
    <property type="protein sequence ID" value="CAF0753839.1"/>
    <property type="molecule type" value="Genomic_DNA"/>
</dbReference>
<keyword evidence="4 5" id="KW-0009">Actin-binding</keyword>
<comment type="caution">
    <text evidence="6">The sequence shown here is derived from an EMBL/GenBank/DDBJ whole genome shotgun (WGS) entry which is preliminary data.</text>
</comment>
<dbReference type="InterPro" id="IPR042276">
    <property type="entry name" value="CapZ_alpha/beta_2"/>
</dbReference>
<evidence type="ECO:0000313" key="6">
    <source>
        <dbReference type="EMBL" id="CAF0753839.1"/>
    </source>
</evidence>
<protein>
    <recommendedName>
        <fullName evidence="2 5">F-actin-capping protein subunit alpha</fullName>
    </recommendedName>
</protein>
<dbReference type="Gene3D" id="3.30.1140.60">
    <property type="entry name" value="F-actin capping protein, alpha subunit"/>
    <property type="match status" value="1"/>
</dbReference>
<dbReference type="PANTHER" id="PTHR10653">
    <property type="entry name" value="F-ACTIN-CAPPING PROTEIN SUBUNIT ALPHA"/>
    <property type="match status" value="1"/>
</dbReference>
<dbReference type="InterPro" id="IPR037282">
    <property type="entry name" value="CapZ_alpha/beta"/>
</dbReference>
<dbReference type="OrthoDB" id="340550at2759"/>
<dbReference type="SUPFAM" id="SSF90096">
    <property type="entry name" value="Subunits of heterodimeric actin filament capping protein Capz"/>
    <property type="match status" value="1"/>
</dbReference>
<dbReference type="GO" id="GO:0030863">
    <property type="term" value="C:cortical cytoskeleton"/>
    <property type="evidence" value="ECO:0007669"/>
    <property type="project" value="TreeGrafter"/>
</dbReference>
<evidence type="ECO:0000313" key="9">
    <source>
        <dbReference type="Proteomes" id="UP000663828"/>
    </source>
</evidence>
<dbReference type="GO" id="GO:0051015">
    <property type="term" value="F:actin filament binding"/>
    <property type="evidence" value="ECO:0007669"/>
    <property type="project" value="TreeGrafter"/>
</dbReference>
<dbReference type="InterPro" id="IPR002189">
    <property type="entry name" value="CapZ_alpha"/>
</dbReference>
<gene>
    <name evidence="6" type="ORF">EDS130_LOCUS2430</name>
    <name evidence="8" type="ORF">XAT740_LOCUS34597</name>
    <name evidence="7" type="ORF">XAT740_LOCUS3855</name>
</gene>
<dbReference type="GO" id="GO:0030036">
    <property type="term" value="P:actin cytoskeleton organization"/>
    <property type="evidence" value="ECO:0007669"/>
    <property type="project" value="TreeGrafter"/>
</dbReference>
<evidence type="ECO:0000256" key="2">
    <source>
        <dbReference type="ARBA" id="ARBA00014038"/>
    </source>
</evidence>
<dbReference type="PRINTS" id="PR00191">
    <property type="entry name" value="FACTINCAPA"/>
</dbReference>
<dbReference type="Gene3D" id="3.90.1150.210">
    <property type="entry name" value="F-actin capping protein, beta subunit"/>
    <property type="match status" value="1"/>
</dbReference>
<organism evidence="6 10">
    <name type="scientific">Adineta ricciae</name>
    <name type="common">Rotifer</name>
    <dbReference type="NCBI Taxonomy" id="249248"/>
    <lineage>
        <taxon>Eukaryota</taxon>
        <taxon>Metazoa</taxon>
        <taxon>Spiralia</taxon>
        <taxon>Gnathifera</taxon>
        <taxon>Rotifera</taxon>
        <taxon>Eurotatoria</taxon>
        <taxon>Bdelloidea</taxon>
        <taxon>Adinetida</taxon>
        <taxon>Adinetidae</taxon>
        <taxon>Adineta</taxon>
    </lineage>
</organism>
<evidence type="ECO:0000313" key="7">
    <source>
        <dbReference type="EMBL" id="CAF0818854.1"/>
    </source>
</evidence>
<evidence type="ECO:0000256" key="5">
    <source>
        <dbReference type="RuleBase" id="RU365077"/>
    </source>
</evidence>
<dbReference type="GO" id="GO:0051016">
    <property type="term" value="P:barbed-end actin filament capping"/>
    <property type="evidence" value="ECO:0007669"/>
    <property type="project" value="UniProtKB-UniRule"/>
</dbReference>
<reference evidence="6" key="1">
    <citation type="submission" date="2021-02" db="EMBL/GenBank/DDBJ databases">
        <authorList>
            <person name="Nowell W R."/>
        </authorList>
    </citation>
    <scope>NUCLEOTIDE SEQUENCE</scope>
</reference>
<sequence length="285" mass="32851">MGENLTDEEKATIARRFIAHAPPGEFNEVFNDVRTLLNDDALVRRSVSKAFAEYNRDQYIPTKVQGSEEECLVTDTNDLGDGRFYDPRTRQTFKFDHLRREASEYQPHSIDEQAEPWRSAFEKELTEYIKERYTYGACMVIGGSDADTITLAAFIESHKFEPKNFWNGRWRSKWSLAFAKGQNECELTGLIKAQVHYFEDGNVQLVSSKDITETISIQDEAATAKEIIRIIRQSEDNYQQAVNENYQVMSDSTFKALRRQLPITKAKIDWTKITAYKIGSELKNA</sequence>
<proteinExistence type="inferred from homology"/>
<keyword evidence="3 5" id="KW-0117">Actin capping</keyword>
<dbReference type="EMBL" id="CAJNOR010003395">
    <property type="protein sequence ID" value="CAF1409600.1"/>
    <property type="molecule type" value="Genomic_DNA"/>
</dbReference>
<keyword evidence="9" id="KW-1185">Reference proteome</keyword>
<evidence type="ECO:0000313" key="8">
    <source>
        <dbReference type="EMBL" id="CAF1409600.1"/>
    </source>
</evidence>
<dbReference type="Proteomes" id="UP000663852">
    <property type="component" value="Unassembled WGS sequence"/>
</dbReference>